<reference evidence="11 12" key="1">
    <citation type="submission" date="2023-07" db="EMBL/GenBank/DDBJ databases">
        <title>Pathogenic bacteria of pear tree diseases.</title>
        <authorList>
            <person name="Zhang Z."/>
            <person name="He L."/>
            <person name="Huang R."/>
        </authorList>
    </citation>
    <scope>NUCLEOTIDE SEQUENCE [LARGE SCALE GENOMIC DNA]</scope>
    <source>
        <strain evidence="11 12">DE2</strain>
    </source>
</reference>
<keyword evidence="4" id="KW-0997">Cell inner membrane</keyword>
<keyword evidence="7 8" id="KW-0472">Membrane</keyword>
<keyword evidence="3" id="KW-1003">Cell membrane</keyword>
<evidence type="ECO:0000256" key="7">
    <source>
        <dbReference type="ARBA" id="ARBA00023136"/>
    </source>
</evidence>
<evidence type="ECO:0000256" key="4">
    <source>
        <dbReference type="ARBA" id="ARBA00022519"/>
    </source>
</evidence>
<dbReference type="RefSeq" id="WP_306211189.1">
    <property type="nucleotide sequence ID" value="NZ_CP132353.1"/>
</dbReference>
<dbReference type="AlphaFoldDB" id="A0AA50HM47"/>
<evidence type="ECO:0000256" key="8">
    <source>
        <dbReference type="SAM" id="Phobius"/>
    </source>
</evidence>
<dbReference type="EMBL" id="CP132353">
    <property type="protein sequence ID" value="WLS79908.1"/>
    <property type="molecule type" value="Genomic_DNA"/>
</dbReference>
<evidence type="ECO:0000259" key="9">
    <source>
        <dbReference type="Pfam" id="PF05957"/>
    </source>
</evidence>
<feature type="domain" description="DUF883" evidence="10">
    <location>
        <begin position="76"/>
        <end position="102"/>
    </location>
</feature>
<dbReference type="InterPro" id="IPR043604">
    <property type="entry name" value="DUF883_N"/>
</dbReference>
<evidence type="ECO:0000313" key="12">
    <source>
        <dbReference type="Proteomes" id="UP001228139"/>
    </source>
</evidence>
<dbReference type="Pfam" id="PF19029">
    <property type="entry name" value="DUF883_C"/>
    <property type="match status" value="1"/>
</dbReference>
<evidence type="ECO:0000256" key="6">
    <source>
        <dbReference type="ARBA" id="ARBA00022989"/>
    </source>
</evidence>
<dbReference type="InterPro" id="IPR043605">
    <property type="entry name" value="DUF883_C"/>
</dbReference>
<dbReference type="Proteomes" id="UP001228139">
    <property type="component" value="Chromosome"/>
</dbReference>
<evidence type="ECO:0000259" key="10">
    <source>
        <dbReference type="Pfam" id="PF19029"/>
    </source>
</evidence>
<comment type="similarity">
    <text evidence="2">Belongs to the ElaB/YgaM/YqjD family.</text>
</comment>
<dbReference type="Pfam" id="PF05957">
    <property type="entry name" value="DUF883"/>
    <property type="match status" value="1"/>
</dbReference>
<evidence type="ECO:0000256" key="3">
    <source>
        <dbReference type="ARBA" id="ARBA00022475"/>
    </source>
</evidence>
<sequence length="109" mass="11740">MFNRTKNNDDIDINQDVSQLADTLDDLLKSYGSKTKDEVDGARSRAEAMLKETRAKLNGGQSRVTQVAKDAGDQVDTFVRDNPWHGVGIGAAVGIVIGALIATTTASRY</sequence>
<evidence type="ECO:0000256" key="1">
    <source>
        <dbReference type="ARBA" id="ARBA00004377"/>
    </source>
</evidence>
<evidence type="ECO:0000256" key="2">
    <source>
        <dbReference type="ARBA" id="ARBA00010423"/>
    </source>
</evidence>
<feature type="transmembrane region" description="Helical" evidence="8">
    <location>
        <begin position="84"/>
        <end position="103"/>
    </location>
</feature>
<dbReference type="InterPro" id="IPR010279">
    <property type="entry name" value="YqjD/ElaB"/>
</dbReference>
<keyword evidence="5 8" id="KW-0812">Transmembrane</keyword>
<dbReference type="KEGG" id="epi:Q3V30_05285"/>
<protein>
    <submittedName>
        <fullName evidence="11">DUF883 family protein</fullName>
    </submittedName>
</protein>
<feature type="domain" description="DUF883" evidence="9">
    <location>
        <begin position="14"/>
        <end position="62"/>
    </location>
</feature>
<dbReference type="GO" id="GO:0005886">
    <property type="term" value="C:plasma membrane"/>
    <property type="evidence" value="ECO:0007669"/>
    <property type="project" value="UniProtKB-SubCell"/>
</dbReference>
<dbReference type="PANTHER" id="PTHR35893">
    <property type="entry name" value="INNER MEMBRANE PROTEIN-RELATED"/>
    <property type="match status" value="1"/>
</dbReference>
<gene>
    <name evidence="11" type="ORF">Q3V30_05285</name>
</gene>
<comment type="subcellular location">
    <subcellularLocation>
        <location evidence="1">Cell inner membrane</location>
        <topology evidence="1">Single-pass membrane protein</topology>
    </subcellularLocation>
</comment>
<evidence type="ECO:0000256" key="5">
    <source>
        <dbReference type="ARBA" id="ARBA00022692"/>
    </source>
</evidence>
<accession>A0AA50HM47</accession>
<name>A0AA50HM47_9GAMM</name>
<organism evidence="11 12">
    <name type="scientific">Erwinia pyri</name>
    <dbReference type="NCBI Taxonomy" id="3062598"/>
    <lineage>
        <taxon>Bacteria</taxon>
        <taxon>Pseudomonadati</taxon>
        <taxon>Pseudomonadota</taxon>
        <taxon>Gammaproteobacteria</taxon>
        <taxon>Enterobacterales</taxon>
        <taxon>Erwiniaceae</taxon>
        <taxon>Erwinia</taxon>
    </lineage>
</organism>
<keyword evidence="6 8" id="KW-1133">Transmembrane helix</keyword>
<keyword evidence="12" id="KW-1185">Reference proteome</keyword>
<dbReference type="PANTHER" id="PTHR35893:SF4">
    <property type="entry name" value="INNER MEMBRANE PROTEIN"/>
    <property type="match status" value="1"/>
</dbReference>
<evidence type="ECO:0000313" key="11">
    <source>
        <dbReference type="EMBL" id="WLS79908.1"/>
    </source>
</evidence>
<proteinExistence type="inferred from homology"/>
<dbReference type="GO" id="GO:0043022">
    <property type="term" value="F:ribosome binding"/>
    <property type="evidence" value="ECO:0007669"/>
    <property type="project" value="InterPro"/>
</dbReference>